<evidence type="ECO:0000256" key="11">
    <source>
        <dbReference type="ARBA" id="ARBA00031787"/>
    </source>
</evidence>
<dbReference type="InterPro" id="IPR004631">
    <property type="entry name" value="4NH2But_aminotransferase_euk"/>
</dbReference>
<evidence type="ECO:0000256" key="6">
    <source>
        <dbReference type="ARBA" id="ARBA00022679"/>
    </source>
</evidence>
<dbReference type="Proteomes" id="UP000663881">
    <property type="component" value="Unassembled WGS sequence"/>
</dbReference>
<evidence type="ECO:0000256" key="2">
    <source>
        <dbReference type="ARBA" id="ARBA00008954"/>
    </source>
</evidence>
<dbReference type="EMBL" id="CAJNON010000121">
    <property type="protein sequence ID" value="CAF0996100.1"/>
    <property type="molecule type" value="Genomic_DNA"/>
</dbReference>
<dbReference type="InterPro" id="IPR015424">
    <property type="entry name" value="PyrdxlP-dep_Trfase"/>
</dbReference>
<evidence type="ECO:0000256" key="10">
    <source>
        <dbReference type="ARBA" id="ARBA00030857"/>
    </source>
</evidence>
<evidence type="ECO:0000256" key="9">
    <source>
        <dbReference type="ARBA" id="ARBA00030204"/>
    </source>
</evidence>
<dbReference type="InterPro" id="IPR005814">
    <property type="entry name" value="Aminotrans_3"/>
</dbReference>
<dbReference type="FunFam" id="3.40.640.10:FF:000029">
    <property type="entry name" value="4-aminobutyrate aminotransferase, mitochondrial"/>
    <property type="match status" value="1"/>
</dbReference>
<dbReference type="PANTHER" id="PTHR43206">
    <property type="entry name" value="AMINOTRANSFERASE"/>
    <property type="match status" value="1"/>
</dbReference>
<evidence type="ECO:0000256" key="4">
    <source>
        <dbReference type="ARBA" id="ARBA00012912"/>
    </source>
</evidence>
<dbReference type="Proteomes" id="UP000663891">
    <property type="component" value="Unassembled WGS sequence"/>
</dbReference>
<keyword evidence="5" id="KW-0032">Aminotransferase</keyword>
<comment type="caution">
    <text evidence="13">The sequence shown here is derived from an EMBL/GenBank/DDBJ whole genome shotgun (WGS) entry which is preliminary data.</text>
</comment>
<evidence type="ECO:0000313" key="15">
    <source>
        <dbReference type="Proteomes" id="UP000663891"/>
    </source>
</evidence>
<dbReference type="EMBL" id="CAJOAY010001843">
    <property type="protein sequence ID" value="CAF3893051.1"/>
    <property type="molecule type" value="Genomic_DNA"/>
</dbReference>
<dbReference type="GO" id="GO:0034386">
    <property type="term" value="F:4-aminobutyrate:2-oxoglutarate transaminase activity"/>
    <property type="evidence" value="ECO:0007669"/>
    <property type="project" value="UniProtKB-EC"/>
</dbReference>
<evidence type="ECO:0000256" key="7">
    <source>
        <dbReference type="ARBA" id="ARBA00022898"/>
    </source>
</evidence>
<dbReference type="EC" id="2.6.1.22" evidence="3"/>
<dbReference type="GO" id="GO:0005739">
    <property type="term" value="C:mitochondrion"/>
    <property type="evidence" value="ECO:0007669"/>
    <property type="project" value="TreeGrafter"/>
</dbReference>
<keyword evidence="7 12" id="KW-0663">Pyridoxal phosphate</keyword>
<proteinExistence type="inferred from homology"/>
<dbReference type="PROSITE" id="PS00600">
    <property type="entry name" value="AA_TRANSFER_CLASS_3"/>
    <property type="match status" value="1"/>
</dbReference>
<comment type="similarity">
    <text evidence="2 12">Belongs to the class-III pyridoxal-phosphate-dependent aminotransferase family.</text>
</comment>
<dbReference type="InterPro" id="IPR049704">
    <property type="entry name" value="Aminotrans_3_PPA_site"/>
</dbReference>
<dbReference type="Gene3D" id="3.40.640.10">
    <property type="entry name" value="Type I PLP-dependent aspartate aminotransferase-like (Major domain)"/>
    <property type="match status" value="1"/>
</dbReference>
<evidence type="ECO:0000256" key="12">
    <source>
        <dbReference type="RuleBase" id="RU003560"/>
    </source>
</evidence>
<comment type="cofactor">
    <cofactor evidence="1">
        <name>pyridoxal 5'-phosphate</name>
        <dbReference type="ChEBI" id="CHEBI:597326"/>
    </cofactor>
</comment>
<evidence type="ECO:0000256" key="8">
    <source>
        <dbReference type="ARBA" id="ARBA00029760"/>
    </source>
</evidence>
<evidence type="ECO:0000256" key="1">
    <source>
        <dbReference type="ARBA" id="ARBA00001933"/>
    </source>
</evidence>
<dbReference type="NCBIfam" id="TIGR00699">
    <property type="entry name" value="GABAtrns_euk"/>
    <property type="match status" value="1"/>
</dbReference>
<dbReference type="OrthoDB" id="5419315at2759"/>
<evidence type="ECO:0000313" key="13">
    <source>
        <dbReference type="EMBL" id="CAF0996100.1"/>
    </source>
</evidence>
<dbReference type="Pfam" id="PF00202">
    <property type="entry name" value="Aminotran_3"/>
    <property type="match status" value="1"/>
</dbReference>
<dbReference type="Gene3D" id="3.90.1150.10">
    <property type="entry name" value="Aspartate Aminotransferase, domain 1"/>
    <property type="match status" value="1"/>
</dbReference>
<dbReference type="EC" id="2.6.1.19" evidence="4"/>
<dbReference type="GO" id="GO:0047298">
    <property type="term" value="F:(S)-3-amino-2-methylpropionate transaminase activity"/>
    <property type="evidence" value="ECO:0007669"/>
    <property type="project" value="UniProtKB-EC"/>
</dbReference>
<accession>A0A814GGK7</accession>
<name>A0A814GGK7_9BILA</name>
<evidence type="ECO:0000256" key="3">
    <source>
        <dbReference type="ARBA" id="ARBA00012876"/>
    </source>
</evidence>
<keyword evidence="6" id="KW-0808">Transferase</keyword>
<dbReference type="GO" id="GO:0030170">
    <property type="term" value="F:pyridoxal phosphate binding"/>
    <property type="evidence" value="ECO:0007669"/>
    <property type="project" value="InterPro"/>
</dbReference>
<dbReference type="InterPro" id="IPR015422">
    <property type="entry name" value="PyrdxlP-dep_Trfase_small"/>
</dbReference>
<evidence type="ECO:0000256" key="5">
    <source>
        <dbReference type="ARBA" id="ARBA00022576"/>
    </source>
</evidence>
<dbReference type="PANTHER" id="PTHR43206:SF1">
    <property type="entry name" value="4-AMINOBUTYRATE AMINOTRANSFERASE, MITOCHONDRIAL"/>
    <property type="match status" value="1"/>
</dbReference>
<organism evidence="13 15">
    <name type="scientific">Adineta steineri</name>
    <dbReference type="NCBI Taxonomy" id="433720"/>
    <lineage>
        <taxon>Eukaryota</taxon>
        <taxon>Metazoa</taxon>
        <taxon>Spiralia</taxon>
        <taxon>Gnathifera</taxon>
        <taxon>Rotifera</taxon>
        <taxon>Eurotatoria</taxon>
        <taxon>Bdelloidea</taxon>
        <taxon>Adinetida</taxon>
        <taxon>Adinetidae</taxon>
        <taxon>Adineta</taxon>
    </lineage>
</organism>
<evidence type="ECO:0000313" key="14">
    <source>
        <dbReference type="EMBL" id="CAF3893051.1"/>
    </source>
</evidence>
<gene>
    <name evidence="14" type="ORF">OKA104_LOCUS23764</name>
    <name evidence="13" type="ORF">VCS650_LOCUS14468</name>
</gene>
<dbReference type="InterPro" id="IPR015421">
    <property type="entry name" value="PyrdxlP-dep_Trfase_major"/>
</dbReference>
<protein>
    <recommendedName>
        <fullName evidence="10">(S)-3-amino-2-methylpropionate transaminase</fullName>
        <ecNumber evidence="4">2.6.1.19</ecNumber>
        <ecNumber evidence="3">2.6.1.22</ecNumber>
    </recommendedName>
    <alternativeName>
        <fullName evidence="11">GABA aminotransferase</fullName>
    </alternativeName>
    <alternativeName>
        <fullName evidence="9">Gamma-amino-N-butyrate transaminase</fullName>
    </alternativeName>
    <alternativeName>
        <fullName evidence="8">L-AIBAT</fullName>
    </alternativeName>
</protein>
<sequence>MKALRLLQARSFSHTYSSCRGNSVLSQEPSGPKMKTAIPGPLSKQYMNDLEKTQNSLSTIFVLDVEKSIGNYSVDVDGNIMLDVYEQIASLPLGYNHPAIQKVFQNPENLSQLVNRPALGVHPTPQFIKQINQTLLPIAPKGLEYIQPMMCGSCSNENAFKAICIWHANKNRDGKAFTEEELKSSLYNQAPGCPTVSIMSFEGGFHGRTFGALSCTHSKAIHKLDIPSFDWPIAPFPRYKYPLEENQRENQKEDERCLARIEELFHEYKSKQNPVVGVVVEPIQSEGGDYHGSATFFQRLQKLIKKNNAALLIDEVQTGLGATGKFWAHEHFNLPESPDLVSFSKKFQTGGYFAKSEFQPKQPYRIFNTWMGEPAKMLVLDAILKTVKQENLIENTKKTGDVLLTGLKNLNQKYPQLFYNIRGLGTFCAFDMPNASVRDKFLVQMRNAGIQMGACGDVAVRFRPALIFAEKHANIVLDKMNEVAKKF</sequence>
<dbReference type="AlphaFoldDB" id="A0A814GGK7"/>
<dbReference type="CDD" id="cd00610">
    <property type="entry name" value="OAT_like"/>
    <property type="match status" value="1"/>
</dbReference>
<dbReference type="PIRSF" id="PIRSF000521">
    <property type="entry name" value="Transaminase_4ab_Lys_Orn"/>
    <property type="match status" value="1"/>
</dbReference>
<dbReference type="SUPFAM" id="SSF53383">
    <property type="entry name" value="PLP-dependent transferases"/>
    <property type="match status" value="1"/>
</dbReference>
<dbReference type="GO" id="GO:0009450">
    <property type="term" value="P:gamma-aminobutyric acid catabolic process"/>
    <property type="evidence" value="ECO:0007669"/>
    <property type="project" value="TreeGrafter"/>
</dbReference>
<reference evidence="13" key="1">
    <citation type="submission" date="2021-02" db="EMBL/GenBank/DDBJ databases">
        <authorList>
            <person name="Nowell W R."/>
        </authorList>
    </citation>
    <scope>NUCLEOTIDE SEQUENCE</scope>
</reference>